<organism evidence="2 3">
    <name type="scientific">Acanthamoeba castellanii (strain ATCC 30010 / Neff)</name>
    <dbReference type="NCBI Taxonomy" id="1257118"/>
    <lineage>
        <taxon>Eukaryota</taxon>
        <taxon>Amoebozoa</taxon>
        <taxon>Discosea</taxon>
        <taxon>Longamoebia</taxon>
        <taxon>Centramoebida</taxon>
        <taxon>Acanthamoebidae</taxon>
        <taxon>Acanthamoeba</taxon>
    </lineage>
</organism>
<sequence length="68" mass="7223">MSASSLKSKFEELARPKDPNVEEVTKTSWATSGNSGGMSNEGKFQKTATVVGTKKKGPPPKKSLTDLP</sequence>
<dbReference type="Proteomes" id="UP000011083">
    <property type="component" value="Unassembled WGS sequence"/>
</dbReference>
<dbReference type="VEuPathDB" id="AmoebaDB:ACA1_054290"/>
<proteinExistence type="predicted"/>
<dbReference type="EMBL" id="KB007909">
    <property type="protein sequence ID" value="ELR20683.1"/>
    <property type="molecule type" value="Genomic_DNA"/>
</dbReference>
<feature type="region of interest" description="Disordered" evidence="1">
    <location>
        <begin position="49"/>
        <end position="68"/>
    </location>
</feature>
<feature type="compositionally biased region" description="Basic and acidic residues" evidence="1">
    <location>
        <begin position="8"/>
        <end position="25"/>
    </location>
</feature>
<keyword evidence="3" id="KW-1185">Reference proteome</keyword>
<evidence type="ECO:0000313" key="3">
    <source>
        <dbReference type="Proteomes" id="UP000011083"/>
    </source>
</evidence>
<accession>L8H7I6</accession>
<evidence type="ECO:0000313" key="2">
    <source>
        <dbReference type="EMBL" id="ELR20683.1"/>
    </source>
</evidence>
<feature type="region of interest" description="Disordered" evidence="1">
    <location>
        <begin position="1"/>
        <end position="44"/>
    </location>
</feature>
<reference evidence="2 3" key="1">
    <citation type="journal article" date="2013" name="Genome Biol.">
        <title>Genome of Acanthamoeba castellanii highlights extensive lateral gene transfer and early evolution of tyrosine kinase signaling.</title>
        <authorList>
            <person name="Clarke M."/>
            <person name="Lohan A.J."/>
            <person name="Liu B."/>
            <person name="Lagkouvardos I."/>
            <person name="Roy S."/>
            <person name="Zafar N."/>
            <person name="Bertelli C."/>
            <person name="Schilde C."/>
            <person name="Kianianmomeni A."/>
            <person name="Burglin T.R."/>
            <person name="Frech C."/>
            <person name="Turcotte B."/>
            <person name="Kopec K.O."/>
            <person name="Synnott J.M."/>
            <person name="Choo C."/>
            <person name="Paponov I."/>
            <person name="Finkler A."/>
            <person name="Soon Heng Tan C."/>
            <person name="Hutchins A.P."/>
            <person name="Weinmeier T."/>
            <person name="Rattei T."/>
            <person name="Chu J.S."/>
            <person name="Gimenez G."/>
            <person name="Irimia M."/>
            <person name="Rigden D.J."/>
            <person name="Fitzpatrick D.A."/>
            <person name="Lorenzo-Morales J."/>
            <person name="Bateman A."/>
            <person name="Chiu C.H."/>
            <person name="Tang P."/>
            <person name="Hegemann P."/>
            <person name="Fromm H."/>
            <person name="Raoult D."/>
            <person name="Greub G."/>
            <person name="Miranda-Saavedra D."/>
            <person name="Chen N."/>
            <person name="Nash P."/>
            <person name="Ginger M.L."/>
            <person name="Horn M."/>
            <person name="Schaap P."/>
            <person name="Caler L."/>
            <person name="Loftus B."/>
        </authorList>
    </citation>
    <scope>NUCLEOTIDE SEQUENCE [LARGE SCALE GENOMIC DNA]</scope>
    <source>
        <strain evidence="2 3">Neff</strain>
    </source>
</reference>
<dbReference type="AlphaFoldDB" id="L8H7I6"/>
<dbReference type="KEGG" id="acan:ACA1_054290"/>
<evidence type="ECO:0000256" key="1">
    <source>
        <dbReference type="SAM" id="MobiDB-lite"/>
    </source>
</evidence>
<dbReference type="GeneID" id="14921553"/>
<dbReference type="RefSeq" id="XP_004344086.1">
    <property type="nucleotide sequence ID" value="XM_004344036.1"/>
</dbReference>
<protein>
    <submittedName>
        <fullName evidence="2">Uncharacterized protein</fullName>
    </submittedName>
</protein>
<gene>
    <name evidence="2" type="ORF">ACA1_054290</name>
</gene>
<name>L8H7I6_ACACF</name>